<dbReference type="InterPro" id="IPR013216">
    <property type="entry name" value="Methyltransf_11"/>
</dbReference>
<sequence length="293" mass="32383">MRTAEATGCPVDRAAAVLVCPSCRVPLDGSYTCARCGAGGHRVGDQLRFAGFGDAELRDDPLNRIKESVKRRFGPVYPLAIQLVSPVLLRRFIRPFLASFDLDRDLVADLGSGTNRYDPRVLCVDGGTYANVDIVGDLRTLPIGDGALAGIVSVAVLEHVPDPQAHIREMWRVLRPGGRVLCYVPFMQPFHASPYDYQRYTEAGMRTLFSRFDVLNVRIGAGPTSAMLWTFQEWLALLLSFGSRRLYRVLAPLMWLLSPIKFLDVLLARHPNATVAASGFVIEARKPAEARPD</sequence>
<dbReference type="RefSeq" id="WP_306867994.1">
    <property type="nucleotide sequence ID" value="NZ_JAUSRB010000002.1"/>
</dbReference>
<keyword evidence="2" id="KW-0489">Methyltransferase</keyword>
<dbReference type="CDD" id="cd02440">
    <property type="entry name" value="AdoMet_MTases"/>
    <property type="match status" value="1"/>
</dbReference>
<dbReference type="Proteomes" id="UP001230426">
    <property type="component" value="Unassembled WGS sequence"/>
</dbReference>
<comment type="caution">
    <text evidence="2">The sequence shown here is derived from an EMBL/GenBank/DDBJ whole genome shotgun (WGS) entry which is preliminary data.</text>
</comment>
<evidence type="ECO:0000313" key="2">
    <source>
        <dbReference type="EMBL" id="MDP9866847.1"/>
    </source>
</evidence>
<dbReference type="Pfam" id="PF08241">
    <property type="entry name" value="Methyltransf_11"/>
    <property type="match status" value="1"/>
</dbReference>
<keyword evidence="2" id="KW-0808">Transferase</keyword>
<dbReference type="GO" id="GO:0032259">
    <property type="term" value="P:methylation"/>
    <property type="evidence" value="ECO:0007669"/>
    <property type="project" value="UniProtKB-KW"/>
</dbReference>
<dbReference type="SUPFAM" id="SSF53335">
    <property type="entry name" value="S-adenosyl-L-methionine-dependent methyltransferases"/>
    <property type="match status" value="1"/>
</dbReference>
<dbReference type="InterPro" id="IPR029063">
    <property type="entry name" value="SAM-dependent_MTases_sf"/>
</dbReference>
<accession>A0ABT9RC65</accession>
<protein>
    <submittedName>
        <fullName evidence="2">SAM-dependent methyltransferase</fullName>
    </submittedName>
</protein>
<dbReference type="Gene3D" id="3.40.50.150">
    <property type="entry name" value="Vaccinia Virus protein VP39"/>
    <property type="match status" value="1"/>
</dbReference>
<dbReference type="EMBL" id="JAUSRB010000002">
    <property type="protein sequence ID" value="MDP9866847.1"/>
    <property type="molecule type" value="Genomic_DNA"/>
</dbReference>
<dbReference type="GO" id="GO:0008168">
    <property type="term" value="F:methyltransferase activity"/>
    <property type="evidence" value="ECO:0007669"/>
    <property type="project" value="UniProtKB-KW"/>
</dbReference>
<gene>
    <name evidence="2" type="ORF">J2S55_006113</name>
</gene>
<evidence type="ECO:0000313" key="3">
    <source>
        <dbReference type="Proteomes" id="UP001230426"/>
    </source>
</evidence>
<evidence type="ECO:0000259" key="1">
    <source>
        <dbReference type="Pfam" id="PF08241"/>
    </source>
</evidence>
<proteinExistence type="predicted"/>
<name>A0ABT9RC65_9ACTN</name>
<feature type="domain" description="Methyltransferase type 11" evidence="1">
    <location>
        <begin position="134"/>
        <end position="182"/>
    </location>
</feature>
<keyword evidence="3" id="KW-1185">Reference proteome</keyword>
<organism evidence="2 3">
    <name type="scientific">Streptosporangium brasiliense</name>
    <dbReference type="NCBI Taxonomy" id="47480"/>
    <lineage>
        <taxon>Bacteria</taxon>
        <taxon>Bacillati</taxon>
        <taxon>Actinomycetota</taxon>
        <taxon>Actinomycetes</taxon>
        <taxon>Streptosporangiales</taxon>
        <taxon>Streptosporangiaceae</taxon>
        <taxon>Streptosporangium</taxon>
    </lineage>
</organism>
<reference evidence="2 3" key="1">
    <citation type="submission" date="2023-07" db="EMBL/GenBank/DDBJ databases">
        <title>Sequencing the genomes of 1000 actinobacteria strains.</title>
        <authorList>
            <person name="Klenk H.-P."/>
        </authorList>
    </citation>
    <scope>NUCLEOTIDE SEQUENCE [LARGE SCALE GENOMIC DNA]</scope>
    <source>
        <strain evidence="2 3">DSM 44109</strain>
    </source>
</reference>